<keyword evidence="2" id="KW-1185">Reference proteome</keyword>
<sequence>MSGTYISVNRERAHGILHALSQPLTVMSLALTMMQGSADEAERAQALEAVMVECQRAMRSVYQLRSLLDEAVDAGRGLEAPAPGETAWVDRSFGGMA</sequence>
<evidence type="ECO:0008006" key="3">
    <source>
        <dbReference type="Google" id="ProtNLM"/>
    </source>
</evidence>
<dbReference type="EMBL" id="JBJYXY010000001">
    <property type="protein sequence ID" value="MFN2976119.1"/>
    <property type="molecule type" value="Genomic_DNA"/>
</dbReference>
<comment type="caution">
    <text evidence="1">The sequence shown here is derived from an EMBL/GenBank/DDBJ whole genome shotgun (WGS) entry which is preliminary data.</text>
</comment>
<evidence type="ECO:0000313" key="1">
    <source>
        <dbReference type="EMBL" id="MFN2976119.1"/>
    </source>
</evidence>
<dbReference type="SUPFAM" id="SSF47384">
    <property type="entry name" value="Homodimeric domain of signal transducing histidine kinase"/>
    <property type="match status" value="1"/>
</dbReference>
<gene>
    <name evidence="1" type="ORF">ACK2TP_10120</name>
</gene>
<reference evidence="1 2" key="1">
    <citation type="submission" date="2024-12" db="EMBL/GenBank/DDBJ databases">
        <authorList>
            <person name="Lee Y."/>
        </authorList>
    </citation>
    <scope>NUCLEOTIDE SEQUENCE [LARGE SCALE GENOMIC DNA]</scope>
    <source>
        <strain evidence="1 2">03SUJ4</strain>
    </source>
</reference>
<dbReference type="Proteomes" id="UP001634747">
    <property type="component" value="Unassembled WGS sequence"/>
</dbReference>
<accession>A0ABW9KNN4</accession>
<dbReference type="RefSeq" id="WP_263412390.1">
    <property type="nucleotide sequence ID" value="NZ_BAABBH010000001.1"/>
</dbReference>
<organism evidence="1 2">
    <name type="scientific">Terriglobus aquaticus</name>
    <dbReference type="NCBI Taxonomy" id="940139"/>
    <lineage>
        <taxon>Bacteria</taxon>
        <taxon>Pseudomonadati</taxon>
        <taxon>Acidobacteriota</taxon>
        <taxon>Terriglobia</taxon>
        <taxon>Terriglobales</taxon>
        <taxon>Acidobacteriaceae</taxon>
        <taxon>Terriglobus</taxon>
    </lineage>
</organism>
<dbReference type="InterPro" id="IPR036097">
    <property type="entry name" value="HisK_dim/P_sf"/>
</dbReference>
<evidence type="ECO:0000313" key="2">
    <source>
        <dbReference type="Proteomes" id="UP001634747"/>
    </source>
</evidence>
<proteinExistence type="predicted"/>
<name>A0ABW9KNN4_9BACT</name>
<protein>
    <recommendedName>
        <fullName evidence="3">His Kinase A (Phospho-acceptor) domain-containing protein</fullName>
    </recommendedName>
</protein>